<dbReference type="SUPFAM" id="SSF48452">
    <property type="entry name" value="TPR-like"/>
    <property type="match status" value="3"/>
</dbReference>
<dbReference type="PROSITE" id="PS50011">
    <property type="entry name" value="PROTEIN_KINASE_DOM"/>
    <property type="match status" value="1"/>
</dbReference>
<dbReference type="Gene3D" id="1.10.510.10">
    <property type="entry name" value="Transferase(Phosphotransferase) domain 1"/>
    <property type="match status" value="1"/>
</dbReference>
<keyword evidence="4" id="KW-0067">ATP-binding</keyword>
<evidence type="ECO:0000256" key="5">
    <source>
        <dbReference type="PROSITE-ProRule" id="PRU00339"/>
    </source>
</evidence>
<protein>
    <submittedName>
        <fullName evidence="8">Serine/threonine-protein kinase PknD</fullName>
        <ecNumber evidence="8">2.7.11.1</ecNumber>
    </submittedName>
</protein>
<organism evidence="8 9">
    <name type="scientific">Aquisphaera giovannonii</name>
    <dbReference type="NCBI Taxonomy" id="406548"/>
    <lineage>
        <taxon>Bacteria</taxon>
        <taxon>Pseudomonadati</taxon>
        <taxon>Planctomycetota</taxon>
        <taxon>Planctomycetia</taxon>
        <taxon>Isosphaerales</taxon>
        <taxon>Isosphaeraceae</taxon>
        <taxon>Aquisphaera</taxon>
    </lineage>
</organism>
<dbReference type="InterPro" id="IPR019734">
    <property type="entry name" value="TPR_rpt"/>
</dbReference>
<keyword evidence="3 8" id="KW-0418">Kinase</keyword>
<feature type="region of interest" description="Disordered" evidence="6">
    <location>
        <begin position="307"/>
        <end position="344"/>
    </location>
</feature>
<dbReference type="GO" id="GO:0005524">
    <property type="term" value="F:ATP binding"/>
    <property type="evidence" value="ECO:0007669"/>
    <property type="project" value="UniProtKB-KW"/>
</dbReference>
<evidence type="ECO:0000256" key="1">
    <source>
        <dbReference type="ARBA" id="ARBA00022679"/>
    </source>
</evidence>
<proteinExistence type="predicted"/>
<keyword evidence="5" id="KW-0802">TPR repeat</keyword>
<dbReference type="SMART" id="SM00220">
    <property type="entry name" value="S_TKc"/>
    <property type="match status" value="1"/>
</dbReference>
<reference evidence="8 9" key="1">
    <citation type="submission" date="2019-08" db="EMBL/GenBank/DDBJ databases">
        <title>Deep-cultivation of Planctomycetes and their phenomic and genomic characterization uncovers novel biology.</title>
        <authorList>
            <person name="Wiegand S."/>
            <person name="Jogler M."/>
            <person name="Boedeker C."/>
            <person name="Pinto D."/>
            <person name="Vollmers J."/>
            <person name="Rivas-Marin E."/>
            <person name="Kohn T."/>
            <person name="Peeters S.H."/>
            <person name="Heuer A."/>
            <person name="Rast P."/>
            <person name="Oberbeckmann S."/>
            <person name="Bunk B."/>
            <person name="Jeske O."/>
            <person name="Meyerdierks A."/>
            <person name="Storesund J.E."/>
            <person name="Kallscheuer N."/>
            <person name="Luecker S."/>
            <person name="Lage O.M."/>
            <person name="Pohl T."/>
            <person name="Merkel B.J."/>
            <person name="Hornburger P."/>
            <person name="Mueller R.-W."/>
            <person name="Bruemmer F."/>
            <person name="Labrenz M."/>
            <person name="Spormann A.M."/>
            <person name="Op den Camp H."/>
            <person name="Overmann J."/>
            <person name="Amann R."/>
            <person name="Jetten M.S.M."/>
            <person name="Mascher T."/>
            <person name="Medema M.H."/>
            <person name="Devos D.P."/>
            <person name="Kaster A.-K."/>
            <person name="Ovreas L."/>
            <person name="Rohde M."/>
            <person name="Galperin M.Y."/>
            <person name="Jogler C."/>
        </authorList>
    </citation>
    <scope>NUCLEOTIDE SEQUENCE [LARGE SCALE GENOMIC DNA]</scope>
    <source>
        <strain evidence="8 9">OJF2</strain>
    </source>
</reference>
<evidence type="ECO:0000256" key="6">
    <source>
        <dbReference type="SAM" id="MobiDB-lite"/>
    </source>
</evidence>
<feature type="repeat" description="TPR" evidence="5">
    <location>
        <begin position="614"/>
        <end position="647"/>
    </location>
</feature>
<dbReference type="InterPro" id="IPR000719">
    <property type="entry name" value="Prot_kinase_dom"/>
</dbReference>
<evidence type="ECO:0000259" key="7">
    <source>
        <dbReference type="PROSITE" id="PS50011"/>
    </source>
</evidence>
<dbReference type="SUPFAM" id="SSF56112">
    <property type="entry name" value="Protein kinase-like (PK-like)"/>
    <property type="match status" value="1"/>
</dbReference>
<dbReference type="PANTHER" id="PTHR43289">
    <property type="entry name" value="MITOGEN-ACTIVATED PROTEIN KINASE KINASE KINASE 20-RELATED"/>
    <property type="match status" value="1"/>
</dbReference>
<feature type="domain" description="Protein kinase" evidence="7">
    <location>
        <begin position="144"/>
        <end position="499"/>
    </location>
</feature>
<dbReference type="InterPro" id="IPR011990">
    <property type="entry name" value="TPR-like_helical_dom_sf"/>
</dbReference>
<keyword evidence="9" id="KW-1185">Reference proteome</keyword>
<dbReference type="Pfam" id="PF00069">
    <property type="entry name" value="Pkinase"/>
    <property type="match status" value="2"/>
</dbReference>
<evidence type="ECO:0000256" key="3">
    <source>
        <dbReference type="ARBA" id="ARBA00022777"/>
    </source>
</evidence>
<dbReference type="OrthoDB" id="6111975at2"/>
<dbReference type="CDD" id="cd14014">
    <property type="entry name" value="STKc_PknB_like"/>
    <property type="match status" value="1"/>
</dbReference>
<evidence type="ECO:0000256" key="4">
    <source>
        <dbReference type="ARBA" id="ARBA00022840"/>
    </source>
</evidence>
<dbReference type="Pfam" id="PF07721">
    <property type="entry name" value="TPR_4"/>
    <property type="match status" value="2"/>
</dbReference>
<sequence>MGQERDLLFGVLAFQKGLIDADQLAATCAMDGAGLGTVADRLVGRECLTVEQRADLEREVDREVETCGGDPAATLAQSLDGRSLAVLGDVPGLAATLAAGATACHVPAAAGVAEGGRADANGNPYPMRYGSLGTQEEPESRDRYARSSLYAKGGMGQVWLAHDPSLGREIALKELRPDQSDNASVTSRFLAEARVTAQLEHPGIVPVYELGGGEVPYYTMRFIKGGTLSQATREYHKARAAGKADPLGLVKLLGAFVGVCHAIAYAHSRGFIHRDLKGQNVVLGDFGEVIVLDWGLAKKVGPDPLAAAPGRPEAAAPDEAPVVLPKPGTPTLADGPRNGHAGPNGQDHALTAAMLGDLTLPPDGDATHPPDGTVLQSGPGFHVLPGPVDVTQCGQILGTPAYMAPEQAEGRHEKTGRWTDVYGLGAILYEVLTGQPPFHAKTTSELLRKVRLDPPPPPRKIHAGVPPALEAVCLKAMAKDPAGRYGSATELAQEVQRYIADEPVDAYDEPWTRRAARWARKHRTAVAGAAGLLLTGTVALGISTVLIARERTEVVAKEKVARTAVNDMYVGFASNWLEDRLDPAQQETMEKALAFYENLTGQAAKDPAVRLEHGQAYQKMGEIHRKLGRFPEAEASFRKSLALLEPLAAAKDAGPDARRALAATRTRLGDLLFRDNRADEADTLFREAEGGMAPAVAAADPPADDRWTLARTLRSRGLLLRRKGDAKAARPALEKACSLLEQVAAALPKNPEARYDLAQASDYLGRVAYDLGDMAAYEKACRRAYTLLDELIAAAPTVPRYREAMSHACNDLGQVARAAGKPEECEVSWRRQLKEAERLAQDYPDRPEYRRLLAGGCSNLGGILAEQERFDEAGPILRRGIAENAALRKAFPDDREVSFDLGTCEYNLGYLQYHTGHPEEALATLDRARALEQALADREPATPRYPRLLAMISRCTGEALDALGRPGAEEAYRRSVGILEKLTAAHPDVIHFQIEYAQCLNRLADKQALARRNDDAEASFAKALAALDSAEAGGRGRAAGVALAARLEKAMTLSNRSVFRDDAGLPGAEASLRESIGIADKLAAEAPSPPHRQFLAIARNNLGEQLLKAGKPAEALDELKAAAGGLSALVAASPSSIKNRFYLGHVLDQQGQALARAGKPDEARRSLAEAVAQHKEVVKRTEGKLPEYRGELAASLGRLADASLAAGDYPAAIAAAADLARASAEPARGHLDAARLLARAAIQIQADGKLDAARKDELGRDCLGRTVVQLREALDLDPKLATSVESDPAIKDLLARPAFRTMFDSMIKIGLVR</sequence>
<dbReference type="GO" id="GO:0004674">
    <property type="term" value="F:protein serine/threonine kinase activity"/>
    <property type="evidence" value="ECO:0007669"/>
    <property type="project" value="UniProtKB-EC"/>
</dbReference>
<dbReference type="KEGG" id="agv:OJF2_01010"/>
<evidence type="ECO:0000313" key="9">
    <source>
        <dbReference type="Proteomes" id="UP000324233"/>
    </source>
</evidence>
<dbReference type="InterPro" id="IPR011717">
    <property type="entry name" value="TPR-4"/>
</dbReference>
<gene>
    <name evidence="8" type="primary">pknD_1</name>
    <name evidence="8" type="ORF">OJF2_01010</name>
</gene>
<keyword evidence="1 8" id="KW-0808">Transferase</keyword>
<dbReference type="PROSITE" id="PS50005">
    <property type="entry name" value="TPR"/>
    <property type="match status" value="1"/>
</dbReference>
<dbReference type="InterPro" id="IPR011009">
    <property type="entry name" value="Kinase-like_dom_sf"/>
</dbReference>
<dbReference type="Gene3D" id="1.25.40.10">
    <property type="entry name" value="Tetratricopeptide repeat domain"/>
    <property type="match status" value="4"/>
</dbReference>
<accession>A0A5B9VT14</accession>
<dbReference type="PANTHER" id="PTHR43289:SF6">
    <property type="entry name" value="SERINE_THREONINE-PROTEIN KINASE NEKL-3"/>
    <property type="match status" value="1"/>
</dbReference>
<dbReference type="Proteomes" id="UP000324233">
    <property type="component" value="Chromosome"/>
</dbReference>
<dbReference type="EMBL" id="CP042997">
    <property type="protein sequence ID" value="QEH31636.1"/>
    <property type="molecule type" value="Genomic_DNA"/>
</dbReference>
<keyword evidence="2" id="KW-0547">Nucleotide-binding</keyword>
<feature type="compositionally biased region" description="Low complexity" evidence="6">
    <location>
        <begin position="307"/>
        <end position="325"/>
    </location>
</feature>
<dbReference type="InterPro" id="IPR008271">
    <property type="entry name" value="Ser/Thr_kinase_AS"/>
</dbReference>
<dbReference type="PROSITE" id="PS00108">
    <property type="entry name" value="PROTEIN_KINASE_ST"/>
    <property type="match status" value="1"/>
</dbReference>
<dbReference type="RefSeq" id="WP_148590253.1">
    <property type="nucleotide sequence ID" value="NZ_CP042997.1"/>
</dbReference>
<dbReference type="Pfam" id="PF13181">
    <property type="entry name" value="TPR_8"/>
    <property type="match status" value="1"/>
</dbReference>
<evidence type="ECO:0000256" key="2">
    <source>
        <dbReference type="ARBA" id="ARBA00022741"/>
    </source>
</evidence>
<dbReference type="Gene3D" id="3.30.200.20">
    <property type="entry name" value="Phosphorylase Kinase, domain 1"/>
    <property type="match status" value="1"/>
</dbReference>
<dbReference type="GO" id="GO:0042802">
    <property type="term" value="F:identical protein binding"/>
    <property type="evidence" value="ECO:0007669"/>
    <property type="project" value="InterPro"/>
</dbReference>
<evidence type="ECO:0000313" key="8">
    <source>
        <dbReference type="EMBL" id="QEH31636.1"/>
    </source>
</evidence>
<dbReference type="SMART" id="SM00028">
    <property type="entry name" value="TPR"/>
    <property type="match status" value="8"/>
</dbReference>
<dbReference type="EC" id="2.7.11.1" evidence="8"/>
<name>A0A5B9VT14_9BACT</name>